<dbReference type="RefSeq" id="WP_109306651.1">
    <property type="nucleotide sequence ID" value="NZ_BJUF01000031.1"/>
</dbReference>
<evidence type="ECO:0000313" key="3">
    <source>
        <dbReference type="Proteomes" id="UP000245938"/>
    </source>
</evidence>
<dbReference type="Proteomes" id="UP000245938">
    <property type="component" value="Unassembled WGS sequence"/>
</dbReference>
<dbReference type="InterPro" id="IPR010921">
    <property type="entry name" value="Trp_repressor/repl_initiator"/>
</dbReference>
<comment type="caution">
    <text evidence="2">The sequence shown here is derived from an EMBL/GenBank/DDBJ whole genome shotgun (WGS) entry which is preliminary data.</text>
</comment>
<keyword evidence="3" id="KW-1185">Reference proteome</keyword>
<dbReference type="InterPro" id="IPR055247">
    <property type="entry name" value="InsJ-like_HTH"/>
</dbReference>
<dbReference type="Pfam" id="PF13518">
    <property type="entry name" value="HTH_28"/>
    <property type="match status" value="1"/>
</dbReference>
<sequence length="72" mass="8581">MSRTNNSYSNELKLEVVQAYLKDNERMQKMADRYEIRNISQVKAWIKKYKEVGSIQAFERLLIQIVITLSKK</sequence>
<feature type="domain" description="Insertion element IS150 protein InsJ-like helix-turn-helix" evidence="1">
    <location>
        <begin position="13"/>
        <end position="51"/>
    </location>
</feature>
<dbReference type="SUPFAM" id="SSF48295">
    <property type="entry name" value="TrpR-like"/>
    <property type="match status" value="1"/>
</dbReference>
<organism evidence="2 3">
    <name type="scientific">Kurthia sibirica</name>
    <dbReference type="NCBI Taxonomy" id="202750"/>
    <lineage>
        <taxon>Bacteria</taxon>
        <taxon>Bacillati</taxon>
        <taxon>Bacillota</taxon>
        <taxon>Bacilli</taxon>
        <taxon>Bacillales</taxon>
        <taxon>Caryophanaceae</taxon>
        <taxon>Kurthia</taxon>
    </lineage>
</organism>
<evidence type="ECO:0000313" key="2">
    <source>
        <dbReference type="EMBL" id="PWI24684.1"/>
    </source>
</evidence>
<dbReference type="GO" id="GO:0043565">
    <property type="term" value="F:sequence-specific DNA binding"/>
    <property type="evidence" value="ECO:0007669"/>
    <property type="project" value="InterPro"/>
</dbReference>
<dbReference type="Gene3D" id="1.10.10.60">
    <property type="entry name" value="Homeodomain-like"/>
    <property type="match status" value="1"/>
</dbReference>
<dbReference type="AlphaFoldDB" id="A0A2U3AJN4"/>
<gene>
    <name evidence="2" type="ORF">DEX24_12000</name>
</gene>
<accession>A0A2U3AJN4</accession>
<name>A0A2U3AJN4_9BACL</name>
<reference evidence="2 3" key="1">
    <citation type="submission" date="2018-05" db="EMBL/GenBank/DDBJ databases">
        <title>Kurthia sibirica genome sequence.</title>
        <authorList>
            <person name="Maclea K.S."/>
            <person name="Goen A.E."/>
        </authorList>
    </citation>
    <scope>NUCLEOTIDE SEQUENCE [LARGE SCALE GENOMIC DNA]</scope>
    <source>
        <strain evidence="2 3">ATCC 49154</strain>
    </source>
</reference>
<evidence type="ECO:0000259" key="1">
    <source>
        <dbReference type="Pfam" id="PF13518"/>
    </source>
</evidence>
<protein>
    <recommendedName>
        <fullName evidence="1">Insertion element IS150 protein InsJ-like helix-turn-helix domain-containing protein</fullName>
    </recommendedName>
</protein>
<dbReference type="OrthoDB" id="5690222at2"/>
<proteinExistence type="predicted"/>
<dbReference type="EMBL" id="QFVR01000017">
    <property type="protein sequence ID" value="PWI24684.1"/>
    <property type="molecule type" value="Genomic_DNA"/>
</dbReference>